<dbReference type="Pfam" id="PF05231">
    <property type="entry name" value="MASE1"/>
    <property type="match status" value="1"/>
</dbReference>
<keyword evidence="7 10" id="KW-1133">Transmembrane helix</keyword>
<evidence type="ECO:0000313" key="14">
    <source>
        <dbReference type="EMBL" id="MFD1383421.1"/>
    </source>
</evidence>
<feature type="transmembrane region" description="Helical" evidence="10">
    <location>
        <begin position="153"/>
        <end position="175"/>
    </location>
</feature>
<comment type="caution">
    <text evidence="14">The sequence shown here is derived from an EMBL/GenBank/DDBJ whole genome shotgun (WGS) entry which is preliminary data.</text>
</comment>
<evidence type="ECO:0000256" key="8">
    <source>
        <dbReference type="ARBA" id="ARBA00023136"/>
    </source>
</evidence>
<dbReference type="CDD" id="cd00082">
    <property type="entry name" value="HisKA"/>
    <property type="match status" value="1"/>
</dbReference>
<dbReference type="EC" id="2.7.13.3" evidence="3"/>
<keyword evidence="14" id="KW-0547">Nucleotide-binding</keyword>
<keyword evidence="5 9" id="KW-0597">Phosphoprotein</keyword>
<keyword evidence="8 10" id="KW-0472">Membrane</keyword>
<protein>
    <recommendedName>
        <fullName evidence="3">histidine kinase</fullName>
        <ecNumber evidence="3">2.7.13.3</ecNumber>
    </recommendedName>
</protein>
<keyword evidence="14" id="KW-0067">ATP-binding</keyword>
<dbReference type="PROSITE" id="PS50110">
    <property type="entry name" value="RESPONSE_REGULATORY"/>
    <property type="match status" value="1"/>
</dbReference>
<dbReference type="EMBL" id="JBHTMN010000009">
    <property type="protein sequence ID" value="MFD1383421.1"/>
    <property type="molecule type" value="Genomic_DNA"/>
</dbReference>
<dbReference type="Gene3D" id="3.40.50.2300">
    <property type="match status" value="1"/>
</dbReference>
<dbReference type="CDD" id="cd16922">
    <property type="entry name" value="HATPase_EvgS-ArcB-TorS-like"/>
    <property type="match status" value="1"/>
</dbReference>
<dbReference type="SMART" id="SM00388">
    <property type="entry name" value="HisKA"/>
    <property type="match status" value="1"/>
</dbReference>
<evidence type="ECO:0000256" key="4">
    <source>
        <dbReference type="ARBA" id="ARBA00022475"/>
    </source>
</evidence>
<keyword evidence="6 10" id="KW-0812">Transmembrane</keyword>
<evidence type="ECO:0000259" key="13">
    <source>
        <dbReference type="PROSITE" id="PS50839"/>
    </source>
</evidence>
<evidence type="ECO:0000259" key="11">
    <source>
        <dbReference type="PROSITE" id="PS50109"/>
    </source>
</evidence>
<evidence type="ECO:0000256" key="2">
    <source>
        <dbReference type="ARBA" id="ARBA00004651"/>
    </source>
</evidence>
<dbReference type="InterPro" id="IPR036097">
    <property type="entry name" value="HisK_dim/P_sf"/>
</dbReference>
<dbReference type="InterPro" id="IPR001789">
    <property type="entry name" value="Sig_transdc_resp-reg_receiver"/>
</dbReference>
<dbReference type="SUPFAM" id="SSF47384">
    <property type="entry name" value="Homodimeric domain of signal transducing histidine kinase"/>
    <property type="match status" value="1"/>
</dbReference>
<dbReference type="Proteomes" id="UP001597059">
    <property type="component" value="Unassembled WGS sequence"/>
</dbReference>
<feature type="transmembrane region" description="Helical" evidence="10">
    <location>
        <begin position="187"/>
        <end position="210"/>
    </location>
</feature>
<dbReference type="InterPro" id="IPR036890">
    <property type="entry name" value="HATPase_C_sf"/>
</dbReference>
<dbReference type="SMART" id="SM00448">
    <property type="entry name" value="REC"/>
    <property type="match status" value="1"/>
</dbReference>
<dbReference type="InterPro" id="IPR011006">
    <property type="entry name" value="CheY-like_superfamily"/>
</dbReference>
<reference evidence="15" key="1">
    <citation type="journal article" date="2019" name="Int. J. Syst. Evol. Microbiol.">
        <title>The Global Catalogue of Microorganisms (GCM) 10K type strain sequencing project: providing services to taxonomists for standard genome sequencing and annotation.</title>
        <authorList>
            <consortium name="The Broad Institute Genomics Platform"/>
            <consortium name="The Broad Institute Genome Sequencing Center for Infectious Disease"/>
            <person name="Wu L."/>
            <person name="Ma J."/>
        </authorList>
    </citation>
    <scope>NUCLEOTIDE SEQUENCE [LARGE SCALE GENOMIC DNA]</scope>
    <source>
        <strain evidence="15">JCM 30774</strain>
    </source>
</reference>
<evidence type="ECO:0000256" key="9">
    <source>
        <dbReference type="PROSITE-ProRule" id="PRU00169"/>
    </source>
</evidence>
<dbReference type="InterPro" id="IPR005467">
    <property type="entry name" value="His_kinase_dom"/>
</dbReference>
<dbReference type="PROSITE" id="PS50839">
    <property type="entry name" value="CHASE"/>
    <property type="match status" value="1"/>
</dbReference>
<feature type="transmembrane region" description="Helical" evidence="10">
    <location>
        <begin position="76"/>
        <end position="94"/>
    </location>
</feature>
<dbReference type="InterPro" id="IPR003594">
    <property type="entry name" value="HATPase_dom"/>
</dbReference>
<evidence type="ECO:0000256" key="5">
    <source>
        <dbReference type="ARBA" id="ARBA00022553"/>
    </source>
</evidence>
<dbReference type="SMART" id="SM00387">
    <property type="entry name" value="HATPase_c"/>
    <property type="match status" value="1"/>
</dbReference>
<dbReference type="Gene3D" id="3.30.565.10">
    <property type="entry name" value="Histidine kinase-like ATPase, C-terminal domain"/>
    <property type="match status" value="1"/>
</dbReference>
<dbReference type="InterPro" id="IPR007895">
    <property type="entry name" value="MASE1"/>
</dbReference>
<sequence>MTHLIKVLSFTAISYFLAGWLGLLFAVPPGYATVIWPASGVAIAACLLFGYRAAFGVFFGSMAVNVSVGFSNTGDIAFLIPALIAAGSTLQTFFSYGLIRRFIGGRLEFFNVRHVLLFILLGGPIGCLVSASVGTSVLYFFEILPSSQVPLNWLSWWLGDSVGVIVTVPWLAVVFRKRFEVYFDRPGRVLVSLFIVALTTVLISVSTAYFELNKQQQVFQSNAELNANALSERIKNSVDILYGLAGYVRGSNVITVDEFSDYASNIMARDRALKALSINSVISRSELPGFERYMSDIYGEPFRVVQRNSDGKLAPVDERDRYVSVGLIYPLEPNKLALGFDVYSERLRRNAINEAIRLNAAHPTPAITLVQDAKAVLMFLPVYQGQKLVAMATGLFEVADLTSRILGPDELGNTQVYLVDRIGAKGNSQPYILSASGNAEFDGESLMQGLAQGHFPSAHRAMIPVGAHRWELVHVSRYRFITQPWGTHFVLVGGLFVAGLLGWMFCLVFSHAAQVERQVDARTKELSLANAALRESGQKLKHAIADAQEANQAKSRFLANMSHEIRTPLNGMLGSLSLLQGKSLSLDQQKLVELASQSGDALLDLINDILDLSKIEAGELELDYADFDLQDLLEDVASLMRIKALEKGVTLVAPETLLPAMWAYGDRLRVRQVVVNLVGNAIKFTPAGGTVRLVAEVLSQTNGNTQIRISVIDTGIGISDELQSRLFQRFKQADSSTTRRYGGTGLGLAISRELVEAMDGDVGVASTLGEGSTFWCVLPFETKAMTELEAPSVMLAQSYYIASSQTDVSYLKALMDNYAKPLTVIGHESELPDELASKDIIFVDDAYLLGGATERLRQYTSQVVLLAEQNTDLRQVEQFCATSIYKPIHRKALIASIEQALSTQQTVTPINAKTQSEFRVTAKILLVEDNLTNQIVAKGMLGVLGASVDVAADGAQALEYAEKEPYDLIFMDCQMPVMDGYEATRRIRQLSGGSATSCRVPIVALSANAMKGDDKLCFDAGMDDHIPKPVTKQHLQDALSRWIPDNILG</sequence>
<organism evidence="14 15">
    <name type="scientific">Rhodanobacter aciditrophus</name>
    <dbReference type="NCBI Taxonomy" id="1623218"/>
    <lineage>
        <taxon>Bacteria</taxon>
        <taxon>Pseudomonadati</taxon>
        <taxon>Pseudomonadota</taxon>
        <taxon>Gammaproteobacteria</taxon>
        <taxon>Lysobacterales</taxon>
        <taxon>Rhodanobacteraceae</taxon>
        <taxon>Rhodanobacter</taxon>
    </lineage>
</organism>
<dbReference type="PROSITE" id="PS50109">
    <property type="entry name" value="HIS_KIN"/>
    <property type="match status" value="1"/>
</dbReference>
<dbReference type="InterPro" id="IPR004358">
    <property type="entry name" value="Sig_transdc_His_kin-like_C"/>
</dbReference>
<evidence type="ECO:0000259" key="12">
    <source>
        <dbReference type="PROSITE" id="PS50110"/>
    </source>
</evidence>
<dbReference type="Pfam" id="PF00072">
    <property type="entry name" value="Response_reg"/>
    <property type="match status" value="1"/>
</dbReference>
<feature type="modified residue" description="4-aspartylphosphate" evidence="9">
    <location>
        <position position="972"/>
    </location>
</feature>
<dbReference type="CDD" id="cd17546">
    <property type="entry name" value="REC_hyHK_CKI1_RcsC-like"/>
    <property type="match status" value="1"/>
</dbReference>
<dbReference type="SUPFAM" id="SSF55874">
    <property type="entry name" value="ATPase domain of HSP90 chaperone/DNA topoisomerase II/histidine kinase"/>
    <property type="match status" value="1"/>
</dbReference>
<evidence type="ECO:0000256" key="10">
    <source>
        <dbReference type="SAM" id="Phobius"/>
    </source>
</evidence>
<feature type="domain" description="Histidine kinase" evidence="11">
    <location>
        <begin position="560"/>
        <end position="782"/>
    </location>
</feature>
<dbReference type="Pfam" id="PF00512">
    <property type="entry name" value="HisKA"/>
    <property type="match status" value="1"/>
</dbReference>
<evidence type="ECO:0000256" key="1">
    <source>
        <dbReference type="ARBA" id="ARBA00000085"/>
    </source>
</evidence>
<dbReference type="PANTHER" id="PTHR45339:SF5">
    <property type="entry name" value="HISTIDINE KINASE"/>
    <property type="match status" value="1"/>
</dbReference>
<name>A0ABW4B0H8_9GAMM</name>
<feature type="domain" description="CHASE" evidence="13">
    <location>
        <begin position="250"/>
        <end position="406"/>
    </location>
</feature>
<dbReference type="Pfam" id="PF03924">
    <property type="entry name" value="CHASE"/>
    <property type="match status" value="1"/>
</dbReference>
<dbReference type="PRINTS" id="PR00344">
    <property type="entry name" value="BCTRLSENSOR"/>
</dbReference>
<evidence type="ECO:0000256" key="7">
    <source>
        <dbReference type="ARBA" id="ARBA00022989"/>
    </source>
</evidence>
<evidence type="ECO:0000256" key="6">
    <source>
        <dbReference type="ARBA" id="ARBA00022692"/>
    </source>
</evidence>
<evidence type="ECO:0000256" key="3">
    <source>
        <dbReference type="ARBA" id="ARBA00012438"/>
    </source>
</evidence>
<comment type="catalytic activity">
    <reaction evidence="1">
        <text>ATP + protein L-histidine = ADP + protein N-phospho-L-histidine.</text>
        <dbReference type="EC" id="2.7.13.3"/>
    </reaction>
</comment>
<comment type="subcellular location">
    <subcellularLocation>
        <location evidence="2">Cell membrane</location>
        <topology evidence="2">Multi-pass membrane protein</topology>
    </subcellularLocation>
</comment>
<feature type="transmembrane region" description="Helical" evidence="10">
    <location>
        <begin position="115"/>
        <end position="141"/>
    </location>
</feature>
<dbReference type="Pfam" id="PF02518">
    <property type="entry name" value="HATPase_c"/>
    <property type="match status" value="1"/>
</dbReference>
<dbReference type="GO" id="GO:0005524">
    <property type="term" value="F:ATP binding"/>
    <property type="evidence" value="ECO:0007669"/>
    <property type="project" value="UniProtKB-KW"/>
</dbReference>
<dbReference type="InterPro" id="IPR006189">
    <property type="entry name" value="CHASE_dom"/>
</dbReference>
<dbReference type="SUPFAM" id="SSF52172">
    <property type="entry name" value="CheY-like"/>
    <property type="match status" value="1"/>
</dbReference>
<feature type="domain" description="Response regulatory" evidence="12">
    <location>
        <begin position="923"/>
        <end position="1043"/>
    </location>
</feature>
<evidence type="ECO:0000313" key="15">
    <source>
        <dbReference type="Proteomes" id="UP001597059"/>
    </source>
</evidence>
<dbReference type="SMART" id="SM01079">
    <property type="entry name" value="CHASE"/>
    <property type="match status" value="1"/>
</dbReference>
<keyword evidence="4" id="KW-1003">Cell membrane</keyword>
<dbReference type="InterPro" id="IPR003661">
    <property type="entry name" value="HisK_dim/P_dom"/>
</dbReference>
<dbReference type="Gene3D" id="1.10.287.130">
    <property type="match status" value="1"/>
</dbReference>
<gene>
    <name evidence="14" type="ORF">ACFQ45_08585</name>
</gene>
<dbReference type="RefSeq" id="WP_377366676.1">
    <property type="nucleotide sequence ID" value="NZ_JBHTMN010000009.1"/>
</dbReference>
<dbReference type="Gene3D" id="3.30.450.350">
    <property type="entry name" value="CHASE domain"/>
    <property type="match status" value="1"/>
</dbReference>
<proteinExistence type="predicted"/>
<feature type="transmembrane region" description="Helical" evidence="10">
    <location>
        <begin position="41"/>
        <end position="64"/>
    </location>
</feature>
<feature type="transmembrane region" description="Helical" evidence="10">
    <location>
        <begin position="12"/>
        <end position="34"/>
    </location>
</feature>
<accession>A0ABW4B0H8</accession>
<dbReference type="InterPro" id="IPR042240">
    <property type="entry name" value="CHASE_sf"/>
</dbReference>
<dbReference type="PANTHER" id="PTHR45339">
    <property type="entry name" value="HYBRID SIGNAL TRANSDUCTION HISTIDINE KINASE J"/>
    <property type="match status" value="1"/>
</dbReference>
<keyword evidence="15" id="KW-1185">Reference proteome</keyword>